<accession>A0A2K0UKN6</accession>
<dbReference type="Proteomes" id="UP000236290">
    <property type="component" value="Unassembled WGS sequence"/>
</dbReference>
<evidence type="ECO:0000256" key="1">
    <source>
        <dbReference type="SAM" id="MobiDB-lite"/>
    </source>
</evidence>
<sequence>MSDSFFRERAGLYYDSDDSFGYESDVDPAPPRGNVSNEPEDYSHLVGEELDDFFRSGFFESREEDDDRDTNGKYGGSDNEVTDSPKIIVFIVEGLRKQIDSDSYAQLEVPRSKIIHIPLVAEQAINDSQPYNGLLNQAKRLLNIVSSHLASDVSDTSPIALGFLASDLAASIVKKVTLKMVNNLSQAKTRLTYRI</sequence>
<evidence type="ECO:0000313" key="2">
    <source>
        <dbReference type="EMBL" id="PNP58341.1"/>
    </source>
</evidence>
<reference evidence="2 3" key="1">
    <citation type="submission" date="2017-02" db="EMBL/GenBank/DDBJ databases">
        <title>Genomes of Trichoderma spp. with biocontrol activity.</title>
        <authorList>
            <person name="Gardiner D."/>
            <person name="Kazan K."/>
            <person name="Vos C."/>
            <person name="Harvey P."/>
        </authorList>
    </citation>
    <scope>NUCLEOTIDE SEQUENCE [LARGE SCALE GENOMIC DNA]</scope>
    <source>
        <strain evidence="2 3">Tr1</strain>
    </source>
</reference>
<comment type="caution">
    <text evidence="2">The sequence shown here is derived from an EMBL/GenBank/DDBJ whole genome shotgun (WGS) entry which is preliminary data.</text>
</comment>
<feature type="compositionally biased region" description="Acidic residues" evidence="1">
    <location>
        <begin position="15"/>
        <end position="26"/>
    </location>
</feature>
<feature type="region of interest" description="Disordered" evidence="1">
    <location>
        <begin position="15"/>
        <end position="40"/>
    </location>
</feature>
<organism evidence="2 3">
    <name type="scientific">Trichoderma harzianum</name>
    <name type="common">Hypocrea lixii</name>
    <dbReference type="NCBI Taxonomy" id="5544"/>
    <lineage>
        <taxon>Eukaryota</taxon>
        <taxon>Fungi</taxon>
        <taxon>Dikarya</taxon>
        <taxon>Ascomycota</taxon>
        <taxon>Pezizomycotina</taxon>
        <taxon>Sordariomycetes</taxon>
        <taxon>Hypocreomycetidae</taxon>
        <taxon>Hypocreales</taxon>
        <taxon>Hypocreaceae</taxon>
        <taxon>Trichoderma</taxon>
    </lineage>
</organism>
<dbReference type="AlphaFoldDB" id="A0A2K0UKN6"/>
<name>A0A2K0UKN6_TRIHA</name>
<proteinExistence type="predicted"/>
<protein>
    <submittedName>
        <fullName evidence="2">Uncharacterized protein</fullName>
    </submittedName>
</protein>
<gene>
    <name evidence="2" type="ORF">THARTR1_01856</name>
</gene>
<dbReference type="EMBL" id="MTYI01000021">
    <property type="protein sequence ID" value="PNP58341.1"/>
    <property type="molecule type" value="Genomic_DNA"/>
</dbReference>
<evidence type="ECO:0000313" key="3">
    <source>
        <dbReference type="Proteomes" id="UP000236290"/>
    </source>
</evidence>